<dbReference type="Proteomes" id="UP001321473">
    <property type="component" value="Unassembled WGS sequence"/>
</dbReference>
<evidence type="ECO:0000313" key="3">
    <source>
        <dbReference type="Proteomes" id="UP001321473"/>
    </source>
</evidence>
<dbReference type="EMBL" id="JARKHS020003659">
    <property type="protein sequence ID" value="KAK8785344.1"/>
    <property type="molecule type" value="Genomic_DNA"/>
</dbReference>
<keyword evidence="3" id="KW-1185">Reference proteome</keyword>
<evidence type="ECO:0000313" key="2">
    <source>
        <dbReference type="EMBL" id="KAK8785344.1"/>
    </source>
</evidence>
<reference evidence="2 3" key="1">
    <citation type="journal article" date="2023" name="Arcadia Sci">
        <title>De novo assembly of a long-read Amblyomma americanum tick genome.</title>
        <authorList>
            <person name="Chou S."/>
            <person name="Poskanzer K.E."/>
            <person name="Rollins M."/>
            <person name="Thuy-Boun P.S."/>
        </authorList>
    </citation>
    <scope>NUCLEOTIDE SEQUENCE [LARGE SCALE GENOMIC DNA]</scope>
    <source>
        <strain evidence="2">F_SG_1</strain>
        <tissue evidence="2">Salivary glands</tissue>
    </source>
</reference>
<comment type="caution">
    <text evidence="2">The sequence shown here is derived from an EMBL/GenBank/DDBJ whole genome shotgun (WGS) entry which is preliminary data.</text>
</comment>
<feature type="compositionally biased region" description="Low complexity" evidence="1">
    <location>
        <begin position="80"/>
        <end position="100"/>
    </location>
</feature>
<organism evidence="2 3">
    <name type="scientific">Amblyomma americanum</name>
    <name type="common">Lone star tick</name>
    <dbReference type="NCBI Taxonomy" id="6943"/>
    <lineage>
        <taxon>Eukaryota</taxon>
        <taxon>Metazoa</taxon>
        <taxon>Ecdysozoa</taxon>
        <taxon>Arthropoda</taxon>
        <taxon>Chelicerata</taxon>
        <taxon>Arachnida</taxon>
        <taxon>Acari</taxon>
        <taxon>Parasitiformes</taxon>
        <taxon>Ixodida</taxon>
        <taxon>Ixodoidea</taxon>
        <taxon>Ixodidae</taxon>
        <taxon>Amblyomminae</taxon>
        <taxon>Amblyomma</taxon>
    </lineage>
</organism>
<protein>
    <submittedName>
        <fullName evidence="2">Uncharacterized protein</fullName>
    </submittedName>
</protein>
<gene>
    <name evidence="2" type="ORF">V5799_008293</name>
</gene>
<dbReference type="AlphaFoldDB" id="A0AAQ4FDK4"/>
<feature type="region of interest" description="Disordered" evidence="1">
    <location>
        <begin position="228"/>
        <end position="257"/>
    </location>
</feature>
<feature type="region of interest" description="Disordered" evidence="1">
    <location>
        <begin position="1"/>
        <end position="104"/>
    </location>
</feature>
<accession>A0AAQ4FDK4</accession>
<proteinExistence type="predicted"/>
<feature type="compositionally biased region" description="Polar residues" evidence="1">
    <location>
        <begin position="242"/>
        <end position="257"/>
    </location>
</feature>
<sequence length="281" mass="31469">MRQRRRQASPGTRARDAERKRWRRRNASPGTKAREAERKRQQRLAASPGAKARDAERRRTKRLASSLCTKAREADRKRLSSQPGPSTSSASTSQQESRVSTVSPRVLHTAATNYFEKHFEQNELGATCSVCDRRWFTNDLSKAPLCDILQEHYPNPDLTAFAVCQTCLHSLREGKMLPYPTTIGYVYPPMPPHLPRLNAGSNVPSTRPEAASAVDGISSQRRRPYFCKKHTTKSKGTSTSSLTHIRSSASMRSRNTQTEVCAQVDRVTQTARISIATTTQT</sequence>
<evidence type="ECO:0000256" key="1">
    <source>
        <dbReference type="SAM" id="MobiDB-lite"/>
    </source>
</evidence>
<name>A0AAQ4FDK4_AMBAM</name>